<feature type="compositionally biased region" description="Polar residues" evidence="1">
    <location>
        <begin position="13"/>
        <end position="28"/>
    </location>
</feature>
<protein>
    <submittedName>
        <fullName evidence="2">Uncharacterized protein</fullName>
    </submittedName>
</protein>
<evidence type="ECO:0000313" key="2">
    <source>
        <dbReference type="EMBL" id="GBN18591.1"/>
    </source>
</evidence>
<dbReference type="Proteomes" id="UP000499080">
    <property type="component" value="Unassembled WGS sequence"/>
</dbReference>
<dbReference type="EMBL" id="BGPR01006392">
    <property type="protein sequence ID" value="GBN18591.1"/>
    <property type="molecule type" value="Genomic_DNA"/>
</dbReference>
<accession>A0A4Y2LUV1</accession>
<evidence type="ECO:0000256" key="1">
    <source>
        <dbReference type="SAM" id="MobiDB-lite"/>
    </source>
</evidence>
<evidence type="ECO:0000313" key="3">
    <source>
        <dbReference type="Proteomes" id="UP000499080"/>
    </source>
</evidence>
<feature type="region of interest" description="Disordered" evidence="1">
    <location>
        <begin position="1"/>
        <end position="28"/>
    </location>
</feature>
<organism evidence="2 3">
    <name type="scientific">Araneus ventricosus</name>
    <name type="common">Orbweaver spider</name>
    <name type="synonym">Epeira ventricosa</name>
    <dbReference type="NCBI Taxonomy" id="182803"/>
    <lineage>
        <taxon>Eukaryota</taxon>
        <taxon>Metazoa</taxon>
        <taxon>Ecdysozoa</taxon>
        <taxon>Arthropoda</taxon>
        <taxon>Chelicerata</taxon>
        <taxon>Arachnida</taxon>
        <taxon>Araneae</taxon>
        <taxon>Araneomorphae</taxon>
        <taxon>Entelegynae</taxon>
        <taxon>Araneoidea</taxon>
        <taxon>Araneidae</taxon>
        <taxon>Araneus</taxon>
    </lineage>
</organism>
<reference evidence="2 3" key="1">
    <citation type="journal article" date="2019" name="Sci. Rep.">
        <title>Orb-weaving spider Araneus ventricosus genome elucidates the spidroin gene catalogue.</title>
        <authorList>
            <person name="Kono N."/>
            <person name="Nakamura H."/>
            <person name="Ohtoshi R."/>
            <person name="Moran D.A.P."/>
            <person name="Shinohara A."/>
            <person name="Yoshida Y."/>
            <person name="Fujiwara M."/>
            <person name="Mori M."/>
            <person name="Tomita M."/>
            <person name="Arakawa K."/>
        </authorList>
    </citation>
    <scope>NUCLEOTIDE SEQUENCE [LARGE SCALE GENOMIC DNA]</scope>
</reference>
<gene>
    <name evidence="2" type="ORF">AVEN_112908_1</name>
</gene>
<dbReference type="AlphaFoldDB" id="A0A4Y2LUV1"/>
<keyword evidence="3" id="KW-1185">Reference proteome</keyword>
<name>A0A4Y2LUV1_ARAVE</name>
<comment type="caution">
    <text evidence="2">The sequence shown here is derived from an EMBL/GenBank/DDBJ whole genome shotgun (WGS) entry which is preliminary data.</text>
</comment>
<proteinExistence type="predicted"/>
<sequence length="93" mass="10430">MTRMIPELAPRSPSFSTTPTRGQLDPTNLTCTRPSYTAVFRWCRVSHLEPSGPYVETLLPGHRGLAGKYTGDCASGIYKKKNIFFFQLQEMSS</sequence>